<keyword evidence="6" id="KW-0732">Signal</keyword>
<organism evidence="9 10">
    <name type="scientific">Drosophila busckii</name>
    <name type="common">Fruit fly</name>
    <dbReference type="NCBI Taxonomy" id="30019"/>
    <lineage>
        <taxon>Eukaryota</taxon>
        <taxon>Metazoa</taxon>
        <taxon>Ecdysozoa</taxon>
        <taxon>Arthropoda</taxon>
        <taxon>Hexapoda</taxon>
        <taxon>Insecta</taxon>
        <taxon>Pterygota</taxon>
        <taxon>Neoptera</taxon>
        <taxon>Endopterygota</taxon>
        <taxon>Diptera</taxon>
        <taxon>Brachycera</taxon>
        <taxon>Muscomorpha</taxon>
        <taxon>Ephydroidea</taxon>
        <taxon>Drosophilidae</taxon>
        <taxon>Drosophila</taxon>
    </lineage>
</organism>
<reference evidence="9 10" key="1">
    <citation type="submission" date="2015-08" db="EMBL/GenBank/DDBJ databases">
        <title>Ancestral chromatin configuration constrains chromatin evolution on differentiating sex chromosomes in Drosophila.</title>
        <authorList>
            <person name="Zhou Q."/>
            <person name="Bachtrog D."/>
        </authorList>
    </citation>
    <scope>NUCLEOTIDE SEQUENCE [LARGE SCALE GENOMIC DNA]</scope>
    <source>
        <tissue evidence="9">Whole larvae</tissue>
    </source>
</reference>
<evidence type="ECO:0000256" key="3">
    <source>
        <dbReference type="ARBA" id="ARBA00019589"/>
    </source>
</evidence>
<dbReference type="PANTHER" id="PTHR12738">
    <property type="entry name" value="NEUROENDOCRINE PROTEIN 7B2"/>
    <property type="match status" value="1"/>
</dbReference>
<evidence type="ECO:0000256" key="1">
    <source>
        <dbReference type="ARBA" id="ARBA00004613"/>
    </source>
</evidence>
<dbReference type="GO" id="GO:0046883">
    <property type="term" value="P:regulation of hormone secretion"/>
    <property type="evidence" value="ECO:0007669"/>
    <property type="project" value="TreeGrafter"/>
</dbReference>
<dbReference type="InterPro" id="IPR007945">
    <property type="entry name" value="Secretogranin_V"/>
</dbReference>
<dbReference type="OrthoDB" id="9922675at2759"/>
<comment type="similarity">
    <text evidence="2">Belongs to the 7B2 family.</text>
</comment>
<dbReference type="GO" id="GO:0005576">
    <property type="term" value="C:extracellular region"/>
    <property type="evidence" value="ECO:0007669"/>
    <property type="project" value="UniProtKB-SubCell"/>
</dbReference>
<keyword evidence="8" id="KW-0143">Chaperone</keyword>
<gene>
    <name evidence="9" type="ORF">Dbus_chr3Rg699</name>
</gene>
<evidence type="ECO:0000313" key="9">
    <source>
        <dbReference type="EMBL" id="ALC45949.1"/>
    </source>
</evidence>
<evidence type="ECO:0000313" key="10">
    <source>
        <dbReference type="Proteomes" id="UP000494163"/>
    </source>
</evidence>
<dbReference type="PANTHER" id="PTHR12738:SF0">
    <property type="entry name" value="NEUROENDOCRINE PROTEIN 7B2"/>
    <property type="match status" value="1"/>
</dbReference>
<keyword evidence="5" id="KW-0964">Secreted</keyword>
<evidence type="ECO:0000256" key="7">
    <source>
        <dbReference type="ARBA" id="ARBA00023157"/>
    </source>
</evidence>
<proteinExistence type="inferred from homology"/>
<dbReference type="OMA" id="CTCDSEH"/>
<dbReference type="GO" id="GO:0030234">
    <property type="term" value="F:enzyme regulator activity"/>
    <property type="evidence" value="ECO:0007669"/>
    <property type="project" value="TreeGrafter"/>
</dbReference>
<keyword evidence="4" id="KW-0813">Transport</keyword>
<name>A0A0M3QXJ0_DROBS</name>
<accession>A0A0M3QXJ0</accession>
<dbReference type="GO" id="GO:0030141">
    <property type="term" value="C:secretory granule"/>
    <property type="evidence" value="ECO:0007669"/>
    <property type="project" value="InterPro"/>
</dbReference>
<protein>
    <recommendedName>
        <fullName evidence="3">Neuroendocrine protein 7B2</fullName>
    </recommendedName>
</protein>
<evidence type="ECO:0000256" key="8">
    <source>
        <dbReference type="ARBA" id="ARBA00023186"/>
    </source>
</evidence>
<dbReference type="GO" id="GO:0007218">
    <property type="term" value="P:neuropeptide signaling pathway"/>
    <property type="evidence" value="ECO:0007669"/>
    <property type="project" value="InterPro"/>
</dbReference>
<dbReference type="EMBL" id="CP012526">
    <property type="protein sequence ID" value="ALC45949.1"/>
    <property type="molecule type" value="Genomic_DNA"/>
</dbReference>
<dbReference type="Pfam" id="PF05281">
    <property type="entry name" value="Secretogranin_V"/>
    <property type="match status" value="1"/>
</dbReference>
<keyword evidence="7" id="KW-1015">Disulfide bond</keyword>
<dbReference type="AlphaFoldDB" id="A0A0M3QXJ0"/>
<evidence type="ECO:0000256" key="4">
    <source>
        <dbReference type="ARBA" id="ARBA00022448"/>
    </source>
</evidence>
<keyword evidence="10" id="KW-1185">Reference proteome</keyword>
<sequence>MNDNMLEEYKAVSVLIAYITLLLGANAEIHYEQKNNIFSDALLNDLLMRMDNDMQAGYYDADNEGEMAAAPPKDNVDLVSRSEYGRLCDGDADCLLQSSRNPSLRDHEFMQHSSLWGHQYVSGGMGEMPNGYNIVKTDASLPAYCNPPNPCPAGYDMEQQAGNCIADFDNTAIYSREFQAAQDCTCDSEHMFDCADQENAGPDGESAEIRDIQKFLMDQFGKGNGVDRANAVAKKAARDAGQLNVDVLPNPFLQVGPGDRLPIAAKKGNMLFH</sequence>
<evidence type="ECO:0000256" key="6">
    <source>
        <dbReference type="ARBA" id="ARBA00022729"/>
    </source>
</evidence>
<dbReference type="Proteomes" id="UP000494163">
    <property type="component" value="Chromosome 3R"/>
</dbReference>
<evidence type="ECO:0000256" key="2">
    <source>
        <dbReference type="ARBA" id="ARBA00006348"/>
    </source>
</evidence>
<dbReference type="STRING" id="30019.A0A0M3QXJ0"/>
<evidence type="ECO:0000256" key="5">
    <source>
        <dbReference type="ARBA" id="ARBA00022525"/>
    </source>
</evidence>
<comment type="subcellular location">
    <subcellularLocation>
        <location evidence="1">Secreted</location>
    </subcellularLocation>
</comment>